<evidence type="ECO:0000313" key="3">
    <source>
        <dbReference type="EMBL" id="SHN82784.1"/>
    </source>
</evidence>
<feature type="region of interest" description="Disordered" evidence="1">
    <location>
        <begin position="36"/>
        <end position="71"/>
    </location>
</feature>
<sequence length="201" mass="21395">MINSGVDDVTRRWTLRLVAGLAAGAVVLSGCSERQEASDTLPGADASPSASEPELPPLGPPDLPMPAEARTQDAAGAEAFVRYYIDLISNAQRTLDSNWIRDLSSGCETCDQLAVGFDEDRASGYARVGGEVRVSSISTPVINGDEAEAAFTLQQGAQRVNKHGTPVTDLNTPERDNLSAGAVLTWQPERQTWLVSRLDVA</sequence>
<dbReference type="Pfam" id="PF19843">
    <property type="entry name" value="DUF6318"/>
    <property type="match status" value="1"/>
</dbReference>
<feature type="compositionally biased region" description="Pro residues" evidence="1">
    <location>
        <begin position="54"/>
        <end position="64"/>
    </location>
</feature>
<dbReference type="AlphaFoldDB" id="A0A1M7UIL9"/>
<feature type="compositionally biased region" description="Low complexity" evidence="1">
    <location>
        <begin position="42"/>
        <end position="53"/>
    </location>
</feature>
<proteinExistence type="predicted"/>
<gene>
    <name evidence="3" type="ORF">SAMN05660350_03308</name>
</gene>
<reference evidence="3 4" key="1">
    <citation type="submission" date="2016-12" db="EMBL/GenBank/DDBJ databases">
        <authorList>
            <person name="Song W.-J."/>
            <person name="Kurnit D.M."/>
        </authorList>
    </citation>
    <scope>NUCLEOTIDE SEQUENCE [LARGE SCALE GENOMIC DNA]</scope>
    <source>
        <strain evidence="3 4">DSM 43162</strain>
    </source>
</reference>
<evidence type="ECO:0000259" key="2">
    <source>
        <dbReference type="Pfam" id="PF19843"/>
    </source>
</evidence>
<accession>A0A1M7UIL9</accession>
<dbReference type="InterPro" id="IPR046281">
    <property type="entry name" value="DUF6318"/>
</dbReference>
<name>A0A1M7UIL9_9ACTN</name>
<evidence type="ECO:0000256" key="1">
    <source>
        <dbReference type="SAM" id="MobiDB-lite"/>
    </source>
</evidence>
<dbReference type="EMBL" id="FRDM01000019">
    <property type="protein sequence ID" value="SHN82784.1"/>
    <property type="molecule type" value="Genomic_DNA"/>
</dbReference>
<feature type="domain" description="DUF6318" evidence="2">
    <location>
        <begin position="65"/>
        <end position="196"/>
    </location>
</feature>
<organism evidence="3 4">
    <name type="scientific">Geodermatophilus obscurus</name>
    <dbReference type="NCBI Taxonomy" id="1861"/>
    <lineage>
        <taxon>Bacteria</taxon>
        <taxon>Bacillati</taxon>
        <taxon>Actinomycetota</taxon>
        <taxon>Actinomycetes</taxon>
        <taxon>Geodermatophilales</taxon>
        <taxon>Geodermatophilaceae</taxon>
        <taxon>Geodermatophilus</taxon>
    </lineage>
</organism>
<evidence type="ECO:0000313" key="4">
    <source>
        <dbReference type="Proteomes" id="UP000184428"/>
    </source>
</evidence>
<protein>
    <recommendedName>
        <fullName evidence="2">DUF6318 domain-containing protein</fullName>
    </recommendedName>
</protein>
<dbReference type="Proteomes" id="UP000184428">
    <property type="component" value="Unassembled WGS sequence"/>
</dbReference>